<reference evidence="2" key="1">
    <citation type="submission" date="2019-02" db="EMBL/GenBank/DDBJ databases">
        <authorList>
            <person name="Gruber-Vodicka R. H."/>
            <person name="Seah K. B. B."/>
        </authorList>
    </citation>
    <scope>NUCLEOTIDE SEQUENCE</scope>
    <source>
        <strain evidence="2">BECK_BZ15</strain>
    </source>
</reference>
<sequence>MVVLVDYDKGFFKSVRKRLPRSLYPKLESTLADLMRAPSHPGLNLETIVSRDGYYSIRVNRQWRILLRREGENHFTAIEVGSHAIYR</sequence>
<feature type="domain" description="ParE-like toxin" evidence="1">
    <location>
        <begin position="49"/>
        <end position="86"/>
    </location>
</feature>
<dbReference type="InterPro" id="IPR056925">
    <property type="entry name" value="ParE-like"/>
</dbReference>
<organism evidence="2">
    <name type="scientific">Candidatus Kentrum sp. FW</name>
    <dbReference type="NCBI Taxonomy" id="2126338"/>
    <lineage>
        <taxon>Bacteria</taxon>
        <taxon>Pseudomonadati</taxon>
        <taxon>Pseudomonadota</taxon>
        <taxon>Gammaproteobacteria</taxon>
        <taxon>Candidatus Kentrum</taxon>
    </lineage>
</organism>
<evidence type="ECO:0000313" key="2">
    <source>
        <dbReference type="EMBL" id="VFJ62093.1"/>
    </source>
</evidence>
<gene>
    <name evidence="2" type="ORF">BECKFW1821A_GA0114235_11229</name>
</gene>
<dbReference type="InterPro" id="IPR035093">
    <property type="entry name" value="RelE/ParE_toxin_dom_sf"/>
</dbReference>
<dbReference type="EMBL" id="CAADEW010000122">
    <property type="protein sequence ID" value="VFJ62093.1"/>
    <property type="molecule type" value="Genomic_DNA"/>
</dbReference>
<evidence type="ECO:0000259" key="1">
    <source>
        <dbReference type="Pfam" id="PF24732"/>
    </source>
</evidence>
<dbReference type="AlphaFoldDB" id="A0A450T5U1"/>
<accession>A0A450T5U1</accession>
<dbReference type="SUPFAM" id="SSF143011">
    <property type="entry name" value="RelE-like"/>
    <property type="match status" value="1"/>
</dbReference>
<dbReference type="Gene3D" id="3.30.2310.20">
    <property type="entry name" value="RelE-like"/>
    <property type="match status" value="1"/>
</dbReference>
<name>A0A450T5U1_9GAMM</name>
<proteinExistence type="predicted"/>
<protein>
    <submittedName>
        <fullName evidence="2">Plasmid maintenance system killer protein</fullName>
    </submittedName>
</protein>
<dbReference type="Pfam" id="PF24732">
    <property type="entry name" value="ParE_like"/>
    <property type="match status" value="1"/>
</dbReference>